<dbReference type="Proteomes" id="UP000265768">
    <property type="component" value="Unassembled WGS sequence"/>
</dbReference>
<dbReference type="OrthoDB" id="4331847at2"/>
<sequence length="247" mass="25985">MDKRALIAGPAPVLRINVVRATRVFVDADPGAHRVAVFLESLGAGFGHALATASLSYVAGQNLLTVPAPAVTPPLPAAGPLTGANTRRRSHRRRRFAWSGARPGPVPAAPRQAPVREELYVYLLVPTGTEVHLELGQSDLYVGEPPATLFARISAGDVDLASVGKADVRVGHGDIRIRSSAGRLAADTGAGHIEALRVGGVARLRNGDGDIGVLCDNPDRLVVIAPSGHALIQGEYAWENVLREHAR</sequence>
<gene>
    <name evidence="1" type="ORF">D5H75_37965</name>
</gene>
<organism evidence="1 2">
    <name type="scientific">Bailinhaonella thermotolerans</name>
    <dbReference type="NCBI Taxonomy" id="1070861"/>
    <lineage>
        <taxon>Bacteria</taxon>
        <taxon>Bacillati</taxon>
        <taxon>Actinomycetota</taxon>
        <taxon>Actinomycetes</taxon>
        <taxon>Streptosporangiales</taxon>
        <taxon>Streptosporangiaceae</taxon>
        <taxon>Bailinhaonella</taxon>
    </lineage>
</organism>
<name>A0A3A4A1M8_9ACTN</name>
<evidence type="ECO:0000313" key="1">
    <source>
        <dbReference type="EMBL" id="RJL21256.1"/>
    </source>
</evidence>
<dbReference type="RefSeq" id="WP_119931466.1">
    <property type="nucleotide sequence ID" value="NZ_QZEY01000026.1"/>
</dbReference>
<keyword evidence="2" id="KW-1185">Reference proteome</keyword>
<reference evidence="1 2" key="1">
    <citation type="submission" date="2018-09" db="EMBL/GenBank/DDBJ databases">
        <title>YIM 75507 draft genome.</title>
        <authorList>
            <person name="Tang S."/>
            <person name="Feng Y."/>
        </authorList>
    </citation>
    <scope>NUCLEOTIDE SEQUENCE [LARGE SCALE GENOMIC DNA]</scope>
    <source>
        <strain evidence="1 2">YIM 75507</strain>
    </source>
</reference>
<protein>
    <submittedName>
        <fullName evidence="1">Uncharacterized protein</fullName>
    </submittedName>
</protein>
<dbReference type="AlphaFoldDB" id="A0A3A4A1M8"/>
<comment type="caution">
    <text evidence="1">The sequence shown here is derived from an EMBL/GenBank/DDBJ whole genome shotgun (WGS) entry which is preliminary data.</text>
</comment>
<proteinExistence type="predicted"/>
<evidence type="ECO:0000313" key="2">
    <source>
        <dbReference type="Proteomes" id="UP000265768"/>
    </source>
</evidence>
<dbReference type="EMBL" id="QZEY01000026">
    <property type="protein sequence ID" value="RJL21256.1"/>
    <property type="molecule type" value="Genomic_DNA"/>
</dbReference>
<accession>A0A3A4A1M8</accession>